<name>A0ABQ1LW10_9BACT</name>
<dbReference type="InterPro" id="IPR035093">
    <property type="entry name" value="RelE/ParE_toxin_dom_sf"/>
</dbReference>
<evidence type="ECO:0000313" key="2">
    <source>
        <dbReference type="Proteomes" id="UP000635885"/>
    </source>
</evidence>
<dbReference type="Gene3D" id="3.30.2310.20">
    <property type="entry name" value="RelE-like"/>
    <property type="match status" value="1"/>
</dbReference>
<organism evidence="1 2">
    <name type="scientific">Belliella aquatica</name>
    <dbReference type="NCBI Taxonomy" id="1323734"/>
    <lineage>
        <taxon>Bacteria</taxon>
        <taxon>Pseudomonadati</taxon>
        <taxon>Bacteroidota</taxon>
        <taxon>Cytophagia</taxon>
        <taxon>Cytophagales</taxon>
        <taxon>Cyclobacteriaceae</taxon>
        <taxon>Belliella</taxon>
    </lineage>
</organism>
<reference evidence="2" key="1">
    <citation type="journal article" date="2019" name="Int. J. Syst. Evol. Microbiol.">
        <title>The Global Catalogue of Microorganisms (GCM) 10K type strain sequencing project: providing services to taxonomists for standard genome sequencing and annotation.</title>
        <authorList>
            <consortium name="The Broad Institute Genomics Platform"/>
            <consortium name="The Broad Institute Genome Sequencing Center for Infectious Disease"/>
            <person name="Wu L."/>
            <person name="Ma J."/>
        </authorList>
    </citation>
    <scope>NUCLEOTIDE SEQUENCE [LARGE SCALE GENOMIC DNA]</scope>
    <source>
        <strain evidence="2">CGMCC 1.12479</strain>
    </source>
</reference>
<dbReference type="SUPFAM" id="SSF143011">
    <property type="entry name" value="RelE-like"/>
    <property type="match status" value="1"/>
</dbReference>
<accession>A0ABQ1LW10</accession>
<keyword evidence="2" id="KW-1185">Reference proteome</keyword>
<evidence type="ECO:0000313" key="1">
    <source>
        <dbReference type="EMBL" id="GGC30450.1"/>
    </source>
</evidence>
<dbReference type="Proteomes" id="UP000635885">
    <property type="component" value="Unassembled WGS sequence"/>
</dbReference>
<sequence>MELKIFWTSFSQREIEKIFTFYKDKVGVRIAKKLVNGIINETLILKYQPQVGQIEELLKSRKEEFRYLVYKNYKIIYWINYKKHQIEIIDVFDTRQNPVKIERHL</sequence>
<gene>
    <name evidence="1" type="ORF">GCM10010993_06690</name>
</gene>
<comment type="caution">
    <text evidence="1">The sequence shown here is derived from an EMBL/GenBank/DDBJ whole genome shotgun (WGS) entry which is preliminary data.</text>
</comment>
<dbReference type="RefSeq" id="WP_188439692.1">
    <property type="nucleotide sequence ID" value="NZ_BMFD01000002.1"/>
</dbReference>
<proteinExistence type="predicted"/>
<dbReference type="EMBL" id="BMFD01000002">
    <property type="protein sequence ID" value="GGC30450.1"/>
    <property type="molecule type" value="Genomic_DNA"/>
</dbReference>
<protein>
    <submittedName>
        <fullName evidence="1">Plasmid stabilization protein</fullName>
    </submittedName>
</protein>